<dbReference type="AlphaFoldDB" id="A0A0G4NBI7"/>
<dbReference type="EMBL" id="CVQI01033546">
    <property type="protein sequence ID" value="CRK43734.1"/>
    <property type="molecule type" value="Genomic_DNA"/>
</dbReference>
<organism evidence="1 2">
    <name type="scientific">Verticillium longisporum</name>
    <name type="common">Verticillium dahliae var. longisporum</name>
    <dbReference type="NCBI Taxonomy" id="100787"/>
    <lineage>
        <taxon>Eukaryota</taxon>
        <taxon>Fungi</taxon>
        <taxon>Dikarya</taxon>
        <taxon>Ascomycota</taxon>
        <taxon>Pezizomycotina</taxon>
        <taxon>Sordariomycetes</taxon>
        <taxon>Hypocreomycetidae</taxon>
        <taxon>Glomerellales</taxon>
        <taxon>Plectosphaerellaceae</taxon>
        <taxon>Verticillium</taxon>
    </lineage>
</organism>
<name>A0A0G4NBI7_VERLO</name>
<reference evidence="2" key="1">
    <citation type="submission" date="2015-05" db="EMBL/GenBank/DDBJ databases">
        <authorList>
            <person name="Fogelqvist Johan"/>
        </authorList>
    </citation>
    <scope>NUCLEOTIDE SEQUENCE [LARGE SCALE GENOMIC DNA]</scope>
</reference>
<gene>
    <name evidence="1" type="ORF">BN1723_019280</name>
</gene>
<sequence>MLCNSQPTAIYWGEDFTTVYNEAFSLLVGSRHPSTLGKPMRDVFPDMAGQIQKLMDTSVKKQRASNEDETRFFVDTPSRPPLETYLKWSIVPLTQDNKCYGFVHHISETTLYQLFRRRIKMLVNMGEELGTAKDVKSLWGKLINEFASYEPAYDIPLAILYSIEKDESVREGTTTKYASSRICHFEGALGVPPGHPITPEQLRLSEAD</sequence>
<accession>A0A0G4NBI7</accession>
<dbReference type="Gene3D" id="3.30.450.20">
    <property type="entry name" value="PAS domain"/>
    <property type="match status" value="1"/>
</dbReference>
<evidence type="ECO:0000313" key="2">
    <source>
        <dbReference type="Proteomes" id="UP000045706"/>
    </source>
</evidence>
<dbReference type="Proteomes" id="UP000045706">
    <property type="component" value="Unassembled WGS sequence"/>
</dbReference>
<protein>
    <submittedName>
        <fullName evidence="1">Uncharacterized protein</fullName>
    </submittedName>
</protein>
<proteinExistence type="predicted"/>
<feature type="non-terminal residue" evidence="1">
    <location>
        <position position="208"/>
    </location>
</feature>
<evidence type="ECO:0000313" key="1">
    <source>
        <dbReference type="EMBL" id="CRK43734.1"/>
    </source>
</evidence>